<dbReference type="AlphaFoldDB" id="A0AAJ0MA05"/>
<feature type="region of interest" description="Disordered" evidence="1">
    <location>
        <begin position="1"/>
        <end position="92"/>
    </location>
</feature>
<gene>
    <name evidence="2" type="ORF">B0T25DRAFT_325684</name>
</gene>
<feature type="region of interest" description="Disordered" evidence="1">
    <location>
        <begin position="111"/>
        <end position="148"/>
    </location>
</feature>
<dbReference type="EMBL" id="JAUIQD010000007">
    <property type="protein sequence ID" value="KAK3344385.1"/>
    <property type="molecule type" value="Genomic_DNA"/>
</dbReference>
<feature type="compositionally biased region" description="Pro residues" evidence="1">
    <location>
        <begin position="61"/>
        <end position="73"/>
    </location>
</feature>
<name>A0AAJ0MA05_9PEZI</name>
<organism evidence="2 3">
    <name type="scientific">Lasiosphaeria hispida</name>
    <dbReference type="NCBI Taxonomy" id="260671"/>
    <lineage>
        <taxon>Eukaryota</taxon>
        <taxon>Fungi</taxon>
        <taxon>Dikarya</taxon>
        <taxon>Ascomycota</taxon>
        <taxon>Pezizomycotina</taxon>
        <taxon>Sordariomycetes</taxon>
        <taxon>Sordariomycetidae</taxon>
        <taxon>Sordariales</taxon>
        <taxon>Lasiosphaeriaceae</taxon>
        <taxon>Lasiosphaeria</taxon>
    </lineage>
</organism>
<accession>A0AAJ0MA05</accession>
<dbReference type="PANTHER" id="PTHR39474">
    <property type="entry name" value="UNNAMED PRODUCT"/>
    <property type="match status" value="1"/>
</dbReference>
<feature type="compositionally biased region" description="Low complexity" evidence="1">
    <location>
        <begin position="9"/>
        <end position="54"/>
    </location>
</feature>
<dbReference type="Proteomes" id="UP001275084">
    <property type="component" value="Unassembled WGS sequence"/>
</dbReference>
<sequence>MIPAPLKEAVLPAAPASSTSPRPGSSSSPGMDSAAAAQQQQYHHKAQQQQQQQHPADHQKPPQPSPAPPPPLPSQTLSRGSSTTATTIDTTAGAGAGLHDAISNFTLGAGLESSISGGAQPCLPALPAPGPSSSSSSDEPSGGAEEAKPTVVEVNGAAIMLDHLGPMVVGRDGTVSRIANWHDMTERERQTTLRVLGKRNQLRIASLLQDS</sequence>
<keyword evidence="3" id="KW-1185">Reference proteome</keyword>
<reference evidence="2" key="2">
    <citation type="submission" date="2023-06" db="EMBL/GenBank/DDBJ databases">
        <authorList>
            <consortium name="Lawrence Berkeley National Laboratory"/>
            <person name="Haridas S."/>
            <person name="Hensen N."/>
            <person name="Bonometti L."/>
            <person name="Westerberg I."/>
            <person name="Brannstrom I.O."/>
            <person name="Guillou S."/>
            <person name="Cros-Aarteil S."/>
            <person name="Calhoun S."/>
            <person name="Kuo A."/>
            <person name="Mondo S."/>
            <person name="Pangilinan J."/>
            <person name="Riley R."/>
            <person name="Labutti K."/>
            <person name="Andreopoulos B."/>
            <person name="Lipzen A."/>
            <person name="Chen C."/>
            <person name="Yanf M."/>
            <person name="Daum C."/>
            <person name="Ng V."/>
            <person name="Clum A."/>
            <person name="Steindorff A."/>
            <person name="Ohm R."/>
            <person name="Martin F."/>
            <person name="Silar P."/>
            <person name="Natvig D."/>
            <person name="Lalanne C."/>
            <person name="Gautier V."/>
            <person name="Ament-Velasquez S.L."/>
            <person name="Kruys A."/>
            <person name="Hutchinson M.I."/>
            <person name="Powell A.J."/>
            <person name="Barry K."/>
            <person name="Miller A.N."/>
            <person name="Grigoriev I.V."/>
            <person name="Debuchy R."/>
            <person name="Gladieux P."/>
            <person name="Thoren M.H."/>
            <person name="Johannesson H."/>
        </authorList>
    </citation>
    <scope>NUCLEOTIDE SEQUENCE</scope>
    <source>
        <strain evidence="2">CBS 955.72</strain>
    </source>
</reference>
<protein>
    <submittedName>
        <fullName evidence="2">Uncharacterized protein</fullName>
    </submittedName>
</protein>
<evidence type="ECO:0000313" key="2">
    <source>
        <dbReference type="EMBL" id="KAK3344385.1"/>
    </source>
</evidence>
<dbReference type="PANTHER" id="PTHR39474:SF1">
    <property type="entry name" value="FUNGAL SPECIFIC TRANSCRIPTION FACTOR"/>
    <property type="match status" value="1"/>
</dbReference>
<reference evidence="2" key="1">
    <citation type="journal article" date="2023" name="Mol. Phylogenet. Evol.">
        <title>Genome-scale phylogeny and comparative genomics of the fungal order Sordariales.</title>
        <authorList>
            <person name="Hensen N."/>
            <person name="Bonometti L."/>
            <person name="Westerberg I."/>
            <person name="Brannstrom I.O."/>
            <person name="Guillou S."/>
            <person name="Cros-Aarteil S."/>
            <person name="Calhoun S."/>
            <person name="Haridas S."/>
            <person name="Kuo A."/>
            <person name="Mondo S."/>
            <person name="Pangilinan J."/>
            <person name="Riley R."/>
            <person name="LaButti K."/>
            <person name="Andreopoulos B."/>
            <person name="Lipzen A."/>
            <person name="Chen C."/>
            <person name="Yan M."/>
            <person name="Daum C."/>
            <person name="Ng V."/>
            <person name="Clum A."/>
            <person name="Steindorff A."/>
            <person name="Ohm R.A."/>
            <person name="Martin F."/>
            <person name="Silar P."/>
            <person name="Natvig D.O."/>
            <person name="Lalanne C."/>
            <person name="Gautier V."/>
            <person name="Ament-Velasquez S.L."/>
            <person name="Kruys A."/>
            <person name="Hutchinson M.I."/>
            <person name="Powell A.J."/>
            <person name="Barry K."/>
            <person name="Miller A.N."/>
            <person name="Grigoriev I.V."/>
            <person name="Debuchy R."/>
            <person name="Gladieux P."/>
            <person name="Hiltunen Thoren M."/>
            <person name="Johannesson H."/>
        </authorList>
    </citation>
    <scope>NUCLEOTIDE SEQUENCE</scope>
    <source>
        <strain evidence="2">CBS 955.72</strain>
    </source>
</reference>
<evidence type="ECO:0000256" key="1">
    <source>
        <dbReference type="SAM" id="MobiDB-lite"/>
    </source>
</evidence>
<evidence type="ECO:0000313" key="3">
    <source>
        <dbReference type="Proteomes" id="UP001275084"/>
    </source>
</evidence>
<feature type="compositionally biased region" description="Low complexity" evidence="1">
    <location>
        <begin position="80"/>
        <end position="92"/>
    </location>
</feature>
<feature type="compositionally biased region" description="Low complexity" evidence="1">
    <location>
        <begin position="131"/>
        <end position="144"/>
    </location>
</feature>
<comment type="caution">
    <text evidence="2">The sequence shown here is derived from an EMBL/GenBank/DDBJ whole genome shotgun (WGS) entry which is preliminary data.</text>
</comment>
<proteinExistence type="predicted"/>
<dbReference type="SUPFAM" id="SSF81995">
    <property type="entry name" value="beta-sandwich domain of Sec23/24"/>
    <property type="match status" value="1"/>
</dbReference>